<feature type="transmembrane region" description="Helical" evidence="1">
    <location>
        <begin position="36"/>
        <end position="58"/>
    </location>
</feature>
<dbReference type="AlphaFoldDB" id="A0A1Y3AN21"/>
<evidence type="ECO:0000256" key="1">
    <source>
        <dbReference type="SAM" id="Phobius"/>
    </source>
</evidence>
<dbReference type="Proteomes" id="UP000194236">
    <property type="component" value="Unassembled WGS sequence"/>
</dbReference>
<evidence type="ECO:0000313" key="3">
    <source>
        <dbReference type="Proteomes" id="UP000194236"/>
    </source>
</evidence>
<feature type="non-terminal residue" evidence="2">
    <location>
        <position position="78"/>
    </location>
</feature>
<sequence>YRLKREKRSGFIWRCLGLKFANNFQKSRANDEMWPLFTYWLITMELFIMILLSTQGIAPFGMTENKVSRIIWYQTSSY</sequence>
<reference evidence="2 3" key="1">
    <citation type="submission" date="2017-03" db="EMBL/GenBank/DDBJ databases">
        <title>Genome Survey of Euroglyphus maynei.</title>
        <authorList>
            <person name="Arlian L.G."/>
            <person name="Morgan M.S."/>
            <person name="Rider S.D."/>
        </authorList>
    </citation>
    <scope>NUCLEOTIDE SEQUENCE [LARGE SCALE GENOMIC DNA]</scope>
    <source>
        <strain evidence="2">Arlian Lab</strain>
        <tissue evidence="2">Whole body</tissue>
    </source>
</reference>
<dbReference type="EMBL" id="MUJZ01068549">
    <property type="protein sequence ID" value="OTF69852.1"/>
    <property type="molecule type" value="Genomic_DNA"/>
</dbReference>
<gene>
    <name evidence="2" type="ORF">BLA29_015231</name>
</gene>
<keyword evidence="1" id="KW-0812">Transmembrane</keyword>
<name>A0A1Y3AN21_EURMA</name>
<evidence type="ECO:0000313" key="2">
    <source>
        <dbReference type="EMBL" id="OTF69852.1"/>
    </source>
</evidence>
<feature type="non-terminal residue" evidence="2">
    <location>
        <position position="1"/>
    </location>
</feature>
<keyword evidence="1" id="KW-0472">Membrane</keyword>
<comment type="caution">
    <text evidence="2">The sequence shown here is derived from an EMBL/GenBank/DDBJ whole genome shotgun (WGS) entry which is preliminary data.</text>
</comment>
<keyword evidence="1" id="KW-1133">Transmembrane helix</keyword>
<proteinExistence type="predicted"/>
<accession>A0A1Y3AN21</accession>
<protein>
    <submittedName>
        <fullName evidence="2">Uncharacterized protein</fullName>
    </submittedName>
</protein>
<keyword evidence="3" id="KW-1185">Reference proteome</keyword>
<organism evidence="2 3">
    <name type="scientific">Euroglyphus maynei</name>
    <name type="common">Mayne's house dust mite</name>
    <dbReference type="NCBI Taxonomy" id="6958"/>
    <lineage>
        <taxon>Eukaryota</taxon>
        <taxon>Metazoa</taxon>
        <taxon>Ecdysozoa</taxon>
        <taxon>Arthropoda</taxon>
        <taxon>Chelicerata</taxon>
        <taxon>Arachnida</taxon>
        <taxon>Acari</taxon>
        <taxon>Acariformes</taxon>
        <taxon>Sarcoptiformes</taxon>
        <taxon>Astigmata</taxon>
        <taxon>Psoroptidia</taxon>
        <taxon>Analgoidea</taxon>
        <taxon>Pyroglyphidae</taxon>
        <taxon>Pyroglyphinae</taxon>
        <taxon>Euroglyphus</taxon>
    </lineage>
</organism>